<evidence type="ECO:0000259" key="1">
    <source>
        <dbReference type="Pfam" id="PF04536"/>
    </source>
</evidence>
<evidence type="ECO:0000313" key="2">
    <source>
        <dbReference type="EMBL" id="MBY5957583.1"/>
    </source>
</evidence>
<dbReference type="PANTHER" id="PTHR30373:SF8">
    <property type="entry name" value="BLL7265 PROTEIN"/>
    <property type="match status" value="1"/>
</dbReference>
<dbReference type="PANTHER" id="PTHR30373">
    <property type="entry name" value="UPF0603 PROTEIN YGCG"/>
    <property type="match status" value="1"/>
</dbReference>
<dbReference type="Proteomes" id="UP000753961">
    <property type="component" value="Unassembled WGS sequence"/>
</dbReference>
<dbReference type="AlphaFoldDB" id="A0A953L9G7"/>
<sequence>MKLSLISDYFSKEEKQAVVDAIGQAEKQTSGEIRVYFERSTKKMTPMQRAYRAFRKLGMDKTEHQNGVLIYIAFGDRACAIIGDRGIHEKVGDHFWKEELEIMQTNFRRDEYVKGLQKTIQLVGEKLSYYFPYQRDDVNELDDEIYFDED</sequence>
<organism evidence="2 3">
    <name type="scientific">Membranihabitans marinus</name>
    <dbReference type="NCBI Taxonomy" id="1227546"/>
    <lineage>
        <taxon>Bacteria</taxon>
        <taxon>Pseudomonadati</taxon>
        <taxon>Bacteroidota</taxon>
        <taxon>Saprospiria</taxon>
        <taxon>Saprospirales</taxon>
        <taxon>Saprospiraceae</taxon>
        <taxon>Membranihabitans</taxon>
    </lineage>
</organism>
<accession>A0A953L9G7</accession>
<dbReference type="Gene3D" id="3.10.310.50">
    <property type="match status" value="1"/>
</dbReference>
<dbReference type="EMBL" id="JAHVHU010000005">
    <property type="protein sequence ID" value="MBY5957583.1"/>
    <property type="molecule type" value="Genomic_DNA"/>
</dbReference>
<reference evidence="2" key="1">
    <citation type="submission" date="2021-06" db="EMBL/GenBank/DDBJ databases">
        <title>44 bacteria genomes isolated from Dapeng, Shenzhen.</title>
        <authorList>
            <person name="Zheng W."/>
            <person name="Yu S."/>
            <person name="Huang Y."/>
        </authorList>
    </citation>
    <scope>NUCLEOTIDE SEQUENCE</scope>
    <source>
        <strain evidence="2">DP5N28-2</strain>
    </source>
</reference>
<protein>
    <submittedName>
        <fullName evidence="2">TPM domain-containing protein</fullName>
    </submittedName>
</protein>
<gene>
    <name evidence="2" type="ORF">KUV50_05510</name>
</gene>
<name>A0A953L9G7_9BACT</name>
<evidence type="ECO:0000313" key="3">
    <source>
        <dbReference type="Proteomes" id="UP000753961"/>
    </source>
</evidence>
<dbReference type="Pfam" id="PF04536">
    <property type="entry name" value="TPM_phosphatase"/>
    <property type="match status" value="1"/>
</dbReference>
<feature type="domain" description="TPM" evidence="1">
    <location>
        <begin position="8"/>
        <end position="124"/>
    </location>
</feature>
<dbReference type="InterPro" id="IPR007621">
    <property type="entry name" value="TPM_dom"/>
</dbReference>
<keyword evidence="3" id="KW-1185">Reference proteome</keyword>
<dbReference type="RefSeq" id="WP_222579102.1">
    <property type="nucleotide sequence ID" value="NZ_JAHVHU010000005.1"/>
</dbReference>
<comment type="caution">
    <text evidence="2">The sequence shown here is derived from an EMBL/GenBank/DDBJ whole genome shotgun (WGS) entry which is preliminary data.</text>
</comment>
<proteinExistence type="predicted"/>